<name>D6RN71_COPC7</name>
<evidence type="ECO:0000313" key="2">
    <source>
        <dbReference type="Proteomes" id="UP000001861"/>
    </source>
</evidence>
<dbReference type="VEuPathDB" id="FungiDB:CC1G_15584"/>
<reference evidence="1 2" key="1">
    <citation type="journal article" date="2010" name="Proc. Natl. Acad. Sci. U.S.A.">
        <title>Insights into evolution of multicellular fungi from the assembled chromosomes of the mushroom Coprinopsis cinerea (Coprinus cinereus).</title>
        <authorList>
            <person name="Stajich J.E."/>
            <person name="Wilke S.K."/>
            <person name="Ahren D."/>
            <person name="Au C.H."/>
            <person name="Birren B.W."/>
            <person name="Borodovsky M."/>
            <person name="Burns C."/>
            <person name="Canback B."/>
            <person name="Casselton L.A."/>
            <person name="Cheng C.K."/>
            <person name="Deng J."/>
            <person name="Dietrich F.S."/>
            <person name="Fargo D.C."/>
            <person name="Farman M.L."/>
            <person name="Gathman A.C."/>
            <person name="Goldberg J."/>
            <person name="Guigo R."/>
            <person name="Hoegger P.J."/>
            <person name="Hooker J.B."/>
            <person name="Huggins A."/>
            <person name="James T.Y."/>
            <person name="Kamada T."/>
            <person name="Kilaru S."/>
            <person name="Kodira C."/>
            <person name="Kues U."/>
            <person name="Kupfer D."/>
            <person name="Kwan H.S."/>
            <person name="Lomsadze A."/>
            <person name="Li W."/>
            <person name="Lilly W.W."/>
            <person name="Ma L.J."/>
            <person name="Mackey A.J."/>
            <person name="Manning G."/>
            <person name="Martin F."/>
            <person name="Muraguchi H."/>
            <person name="Natvig D.O."/>
            <person name="Palmerini H."/>
            <person name="Ramesh M.A."/>
            <person name="Rehmeyer C.J."/>
            <person name="Roe B.A."/>
            <person name="Shenoy N."/>
            <person name="Stanke M."/>
            <person name="Ter-Hovhannisyan V."/>
            <person name="Tunlid A."/>
            <person name="Velagapudi R."/>
            <person name="Vision T.J."/>
            <person name="Zeng Q."/>
            <person name="Zolan M.E."/>
            <person name="Pukkila P.J."/>
        </authorList>
    </citation>
    <scope>NUCLEOTIDE SEQUENCE [LARGE SCALE GENOMIC DNA]</scope>
    <source>
        <strain evidence="2">Okayama-7 / 130 / ATCC MYA-4618 / FGSC 9003</strain>
    </source>
</reference>
<accession>D6RN71</accession>
<comment type="caution">
    <text evidence="1">The sequence shown here is derived from an EMBL/GenBank/DDBJ whole genome shotgun (WGS) entry which is preliminary data.</text>
</comment>
<dbReference type="InParanoid" id="D6RN71"/>
<sequence length="75" mass="8292">MREVGPLSAAGVPYAVPRRNTTRSVPDKALEFQTAEAESSTVLPIWTDMSLSPLVPFTKFYESKLPWNQIAPPMA</sequence>
<organism evidence="1 2">
    <name type="scientific">Coprinopsis cinerea (strain Okayama-7 / 130 / ATCC MYA-4618 / FGSC 9003)</name>
    <name type="common">Inky cap fungus</name>
    <name type="synonym">Hormographiella aspergillata</name>
    <dbReference type="NCBI Taxonomy" id="240176"/>
    <lineage>
        <taxon>Eukaryota</taxon>
        <taxon>Fungi</taxon>
        <taxon>Dikarya</taxon>
        <taxon>Basidiomycota</taxon>
        <taxon>Agaricomycotina</taxon>
        <taxon>Agaricomycetes</taxon>
        <taxon>Agaricomycetidae</taxon>
        <taxon>Agaricales</taxon>
        <taxon>Agaricineae</taxon>
        <taxon>Psathyrellaceae</taxon>
        <taxon>Coprinopsis</taxon>
    </lineage>
</organism>
<dbReference type="KEGG" id="cci:CC1G_15584"/>
<dbReference type="AlphaFoldDB" id="D6RN71"/>
<evidence type="ECO:0000313" key="1">
    <source>
        <dbReference type="EMBL" id="EFI27547.1"/>
    </source>
</evidence>
<dbReference type="EMBL" id="AACS02000006">
    <property type="protein sequence ID" value="EFI27547.1"/>
    <property type="molecule type" value="Genomic_DNA"/>
</dbReference>
<dbReference type="RefSeq" id="XP_002911041.1">
    <property type="nucleotide sequence ID" value="XM_002910995.1"/>
</dbReference>
<gene>
    <name evidence="1" type="ORF">CC1G_15584</name>
</gene>
<dbReference type="Proteomes" id="UP000001861">
    <property type="component" value="Unassembled WGS sequence"/>
</dbReference>
<protein>
    <submittedName>
        <fullName evidence="1">Uncharacterized protein</fullName>
    </submittedName>
</protein>
<proteinExistence type="predicted"/>
<keyword evidence="2" id="KW-1185">Reference proteome</keyword>
<dbReference type="GeneID" id="9379595"/>
<dbReference type="HOGENOM" id="CLU_2670980_0_0_1"/>